<evidence type="ECO:0000313" key="1">
    <source>
        <dbReference type="EMBL" id="GIY91583.1"/>
    </source>
</evidence>
<comment type="caution">
    <text evidence="1">The sequence shown here is derived from an EMBL/GenBank/DDBJ whole genome shotgun (WGS) entry which is preliminary data.</text>
</comment>
<evidence type="ECO:0000313" key="2">
    <source>
        <dbReference type="Proteomes" id="UP001054945"/>
    </source>
</evidence>
<evidence type="ECO:0008006" key="3">
    <source>
        <dbReference type="Google" id="ProtNLM"/>
    </source>
</evidence>
<organism evidence="1 2">
    <name type="scientific">Caerostris extrusa</name>
    <name type="common">Bark spider</name>
    <name type="synonym">Caerostris bankana</name>
    <dbReference type="NCBI Taxonomy" id="172846"/>
    <lineage>
        <taxon>Eukaryota</taxon>
        <taxon>Metazoa</taxon>
        <taxon>Ecdysozoa</taxon>
        <taxon>Arthropoda</taxon>
        <taxon>Chelicerata</taxon>
        <taxon>Arachnida</taxon>
        <taxon>Araneae</taxon>
        <taxon>Araneomorphae</taxon>
        <taxon>Entelegynae</taxon>
        <taxon>Araneoidea</taxon>
        <taxon>Araneidae</taxon>
        <taxon>Caerostris</taxon>
    </lineage>
</organism>
<dbReference type="Proteomes" id="UP001054945">
    <property type="component" value="Unassembled WGS sequence"/>
</dbReference>
<reference evidence="1 2" key="1">
    <citation type="submission" date="2021-06" db="EMBL/GenBank/DDBJ databases">
        <title>Caerostris extrusa draft genome.</title>
        <authorList>
            <person name="Kono N."/>
            <person name="Arakawa K."/>
        </authorList>
    </citation>
    <scope>NUCLEOTIDE SEQUENCE [LARGE SCALE GENOMIC DNA]</scope>
</reference>
<dbReference type="AlphaFoldDB" id="A0AAV4XAY5"/>
<keyword evidence="2" id="KW-1185">Reference proteome</keyword>
<gene>
    <name evidence="1" type="ORF">CEXT_667251</name>
</gene>
<dbReference type="EMBL" id="BPLR01017430">
    <property type="protein sequence ID" value="GIY91583.1"/>
    <property type="molecule type" value="Genomic_DNA"/>
</dbReference>
<name>A0AAV4XAY5_CAEEX</name>
<accession>A0AAV4XAY5</accession>
<protein>
    <recommendedName>
        <fullName evidence="3">DUF4760 domain-containing protein</fullName>
    </recommendedName>
</protein>
<proteinExistence type="predicted"/>
<sequence>MNNSDVPFSLDLEGSDSEEMNFAFGVVTFVMNQYFPYWFQQDAPGDGISDAISRRVLLICEKNHEKFRWSFQQLFQSSPESFASHAKRMTNMLRDMKYRHKRFLHYCAEISVYSAYMYHAGNMEGAQTAISNIFSYLWYLKSKKENLDFTLRDQWKNLEEYCTYISDEVDL</sequence>